<dbReference type="PRINTS" id="PR00385">
    <property type="entry name" value="P450"/>
</dbReference>
<comment type="cofactor">
    <cofactor evidence="1 12">
        <name>heme</name>
        <dbReference type="ChEBI" id="CHEBI:30413"/>
    </cofactor>
</comment>
<dbReference type="FunFam" id="1.10.630.10:FF:000019">
    <property type="entry name" value="Cytochrome P450 family protein"/>
    <property type="match status" value="2"/>
</dbReference>
<evidence type="ECO:0000256" key="2">
    <source>
        <dbReference type="ARBA" id="ARBA00004167"/>
    </source>
</evidence>
<evidence type="ECO:0000256" key="8">
    <source>
        <dbReference type="ARBA" id="ARBA00023002"/>
    </source>
</evidence>
<evidence type="ECO:0000256" key="4">
    <source>
        <dbReference type="ARBA" id="ARBA00022617"/>
    </source>
</evidence>
<dbReference type="PRINTS" id="PR00463">
    <property type="entry name" value="EP450I"/>
</dbReference>
<dbReference type="AlphaFoldDB" id="A0A4D6L4F3"/>
<keyword evidence="15" id="KW-1185">Reference proteome</keyword>
<keyword evidence="8" id="KW-0560">Oxidoreductase</keyword>
<comment type="subcellular location">
    <subcellularLocation>
        <location evidence="2">Membrane</location>
        <topology evidence="2">Single-pass membrane protein</topology>
    </subcellularLocation>
</comment>
<dbReference type="InterPro" id="IPR002401">
    <property type="entry name" value="Cyt_P450_E_grp-I"/>
</dbReference>
<dbReference type="PANTHER" id="PTHR47944:SF17">
    <property type="entry name" value="3,9-DIHYDROXYPTEROCARPAN 6A-MONOOXYGENASE"/>
    <property type="match status" value="1"/>
</dbReference>
<evidence type="ECO:0000256" key="1">
    <source>
        <dbReference type="ARBA" id="ARBA00001971"/>
    </source>
</evidence>
<keyword evidence="6 12" id="KW-0479">Metal-binding</keyword>
<dbReference type="EMBL" id="CP039346">
    <property type="protein sequence ID" value="QCD83358.1"/>
    <property type="molecule type" value="Genomic_DNA"/>
</dbReference>
<keyword evidence="10" id="KW-0503">Monooxygenase</keyword>
<dbReference type="GO" id="GO:0005506">
    <property type="term" value="F:iron ion binding"/>
    <property type="evidence" value="ECO:0007669"/>
    <property type="project" value="InterPro"/>
</dbReference>
<feature type="binding site" description="axial binding residue" evidence="12">
    <location>
        <position position="948"/>
    </location>
    <ligand>
        <name>heme</name>
        <dbReference type="ChEBI" id="CHEBI:30413"/>
    </ligand>
    <ligandPart>
        <name>Fe</name>
        <dbReference type="ChEBI" id="CHEBI:18248"/>
    </ligandPart>
</feature>
<dbReference type="PROSITE" id="PS00086">
    <property type="entry name" value="CYTOCHROME_P450"/>
    <property type="match status" value="2"/>
</dbReference>
<evidence type="ECO:0000256" key="9">
    <source>
        <dbReference type="ARBA" id="ARBA00023004"/>
    </source>
</evidence>
<keyword evidence="7" id="KW-1133">Transmembrane helix</keyword>
<keyword evidence="9 12" id="KW-0408">Iron</keyword>
<keyword evidence="4 12" id="KW-0349">Heme</keyword>
<dbReference type="InterPro" id="IPR017972">
    <property type="entry name" value="Cyt_P450_CS"/>
</dbReference>
<keyword evidence="5" id="KW-0812">Transmembrane</keyword>
<reference evidence="14 15" key="1">
    <citation type="submission" date="2019-04" db="EMBL/GenBank/DDBJ databases">
        <title>An improved genome assembly and genetic linkage map for asparagus bean, Vigna unguiculata ssp. sesquipedialis.</title>
        <authorList>
            <person name="Xia Q."/>
            <person name="Zhang R."/>
            <person name="Dong Y."/>
        </authorList>
    </citation>
    <scope>NUCLEOTIDE SEQUENCE [LARGE SCALE GENOMIC DNA]</scope>
    <source>
        <tissue evidence="14">Leaf</tissue>
    </source>
</reference>
<evidence type="ECO:0000256" key="7">
    <source>
        <dbReference type="ARBA" id="ARBA00022989"/>
    </source>
</evidence>
<dbReference type="InterPro" id="IPR001128">
    <property type="entry name" value="Cyt_P450"/>
</dbReference>
<dbReference type="PANTHER" id="PTHR47944">
    <property type="entry name" value="CYTOCHROME P450 98A9"/>
    <property type="match status" value="1"/>
</dbReference>
<protein>
    <submittedName>
        <fullName evidence="14">Cytochrome P450</fullName>
    </submittedName>
</protein>
<dbReference type="GO" id="GO:0016020">
    <property type="term" value="C:membrane"/>
    <property type="evidence" value="ECO:0007669"/>
    <property type="project" value="UniProtKB-SubCell"/>
</dbReference>
<sequence>MLLEITIGLLVLALFLHLRPTPTAKSKALRHLPNPPSPKPRLPFIGHLHLLKDKLLHYALIDLSKTYGPLYSLYFGSMPTVVASSPELFKLFLQTHEAASFNTRFQTSAIRRLTYDNSVAMVPFGPYWKFIRKLIMNDLLNATTVNKLRPLRTQQIRKFLKVMAQSAQAQQPLNVTEELLKWTNSTISMMMLGEAEEIRDIAREVLKIFGEYSLTDFIWPLKKLKFGQYEKRIDEIFNKFDPVIERVIKKRREIMRRRKNGEAVEEEQSGVFLDTLLQFAEDETMEIKITKEQIKGLVVDFFSAGTDSTAVATEWALAELINNPRVLQKAREEVYSVVGKDRLVDEVDTQNLPYIRAIVKETFRMHPPLPVVKRKCVEECEIEGYVIPEGALILFNVWAVGRDPKYWDRPLEFRPERFLETGAEGEAGPLDLRGQHFTLLPFGSGRRMCPGVNLATSGMATLLASVIQCFDLQVVGPQGQILKGNDAKVSMEERAGLTVPRAHNLECVPVARTSVAAKLLSYAKSKALRHLPNPPSPKPRLPLIGHLHLLKDQLLHHSLIDLSKRYGPLYSLYFGSMPTVVASTPELFKLFLQTHEAASFNTRFQTSAIKRLTYDNSVAMVPFGPYWKFIRKLIMNDLLNATTVNKLRPLRSHEIRKVLRVLAQSAEAQQPLNVTEELLKWTNNTISMLMLGEAEEVRDLARETVKIFGEYSLTDFIWPLKKLKFGKYEKRIDEIFNKFDPVIEKVIKKRQEIVRRRKNGEVVEGEQSGIFLDTLLEFAEDETMEIKITKEQIKGLVVDFFSAGTDSTAVATEWALAELINNPRVLQKAREEVYSVVGKDRLVDEVDTQNLPYIRAIVKETFRMHPPLPVVKRKCVEECEIEGCVIPEGALILFNVWAVGRDPKYWDRPSEFRPERFLENGGEGAVGPIDLRGQHFQLLPFGSGRRMCPGVNLSTSGMATLLASVIQCFDLQVLDPQGHVLKGDDAKVSMEERAGLTVPRKHNLVCLPLAKTTLAAKLLSP</sequence>
<evidence type="ECO:0000313" key="14">
    <source>
        <dbReference type="EMBL" id="QCD83358.1"/>
    </source>
</evidence>
<proteinExistence type="inferred from homology"/>
<dbReference type="SUPFAM" id="SSF48264">
    <property type="entry name" value="Cytochrome P450"/>
    <property type="match status" value="2"/>
</dbReference>
<evidence type="ECO:0000313" key="15">
    <source>
        <dbReference type="Proteomes" id="UP000501690"/>
    </source>
</evidence>
<evidence type="ECO:0000256" key="10">
    <source>
        <dbReference type="ARBA" id="ARBA00023033"/>
    </source>
</evidence>
<dbReference type="GO" id="GO:0016705">
    <property type="term" value="F:oxidoreductase activity, acting on paired donors, with incorporation or reduction of molecular oxygen"/>
    <property type="evidence" value="ECO:0007669"/>
    <property type="project" value="InterPro"/>
</dbReference>
<dbReference type="InterPro" id="IPR036396">
    <property type="entry name" value="Cyt_P450_sf"/>
</dbReference>
<accession>A0A4D6L4F3</accession>
<evidence type="ECO:0000256" key="12">
    <source>
        <dbReference type="PIRSR" id="PIRSR602401-1"/>
    </source>
</evidence>
<evidence type="ECO:0000256" key="3">
    <source>
        <dbReference type="ARBA" id="ARBA00010617"/>
    </source>
</evidence>
<name>A0A4D6L4F3_VIGUN</name>
<dbReference type="Gene3D" id="1.10.630.10">
    <property type="entry name" value="Cytochrome P450"/>
    <property type="match status" value="2"/>
</dbReference>
<evidence type="ECO:0000256" key="6">
    <source>
        <dbReference type="ARBA" id="ARBA00022723"/>
    </source>
</evidence>
<evidence type="ECO:0000256" key="13">
    <source>
        <dbReference type="SAM" id="SignalP"/>
    </source>
</evidence>
<dbReference type="CDD" id="cd20655">
    <property type="entry name" value="CYP93"/>
    <property type="match status" value="2"/>
</dbReference>
<evidence type="ECO:0000256" key="5">
    <source>
        <dbReference type="ARBA" id="ARBA00022692"/>
    </source>
</evidence>
<keyword evidence="11" id="KW-0472">Membrane</keyword>
<comment type="similarity">
    <text evidence="3">Belongs to the cytochrome P450 family.</text>
</comment>
<organism evidence="14 15">
    <name type="scientific">Vigna unguiculata</name>
    <name type="common">Cowpea</name>
    <dbReference type="NCBI Taxonomy" id="3917"/>
    <lineage>
        <taxon>Eukaryota</taxon>
        <taxon>Viridiplantae</taxon>
        <taxon>Streptophyta</taxon>
        <taxon>Embryophyta</taxon>
        <taxon>Tracheophyta</taxon>
        <taxon>Spermatophyta</taxon>
        <taxon>Magnoliopsida</taxon>
        <taxon>eudicotyledons</taxon>
        <taxon>Gunneridae</taxon>
        <taxon>Pentapetalae</taxon>
        <taxon>rosids</taxon>
        <taxon>fabids</taxon>
        <taxon>Fabales</taxon>
        <taxon>Fabaceae</taxon>
        <taxon>Papilionoideae</taxon>
        <taxon>50 kb inversion clade</taxon>
        <taxon>NPAAA clade</taxon>
        <taxon>indigoferoid/millettioid clade</taxon>
        <taxon>Phaseoleae</taxon>
        <taxon>Vigna</taxon>
    </lineage>
</organism>
<dbReference type="GO" id="GO:0004497">
    <property type="term" value="F:monooxygenase activity"/>
    <property type="evidence" value="ECO:0007669"/>
    <property type="project" value="UniProtKB-KW"/>
</dbReference>
<dbReference type="GO" id="GO:0020037">
    <property type="term" value="F:heme binding"/>
    <property type="evidence" value="ECO:0007669"/>
    <property type="project" value="InterPro"/>
</dbReference>
<dbReference type="Proteomes" id="UP000501690">
    <property type="component" value="Linkage Group LG2"/>
</dbReference>
<gene>
    <name evidence="14" type="ORF">DEO72_LG2g3702</name>
</gene>
<feature type="signal peptide" evidence="13">
    <location>
        <begin position="1"/>
        <end position="24"/>
    </location>
</feature>
<feature type="chain" id="PRO_5020029428" evidence="13">
    <location>
        <begin position="25"/>
        <end position="1021"/>
    </location>
</feature>
<evidence type="ECO:0000256" key="11">
    <source>
        <dbReference type="ARBA" id="ARBA00023136"/>
    </source>
</evidence>
<dbReference type="Pfam" id="PF00067">
    <property type="entry name" value="p450"/>
    <property type="match status" value="2"/>
</dbReference>
<keyword evidence="13" id="KW-0732">Signal</keyword>